<protein>
    <submittedName>
        <fullName evidence="2">Uncharacterized protein</fullName>
    </submittedName>
</protein>
<accession>A0A418V2C3</accession>
<sequence>MKLTSALIACSALLAASSASADSRVFIIANQPDGYGIDQCLAKSDRCGAPAALAYCQSREFAQAVSYRRVDPEEITGAVPKTAGVTCRRDGCDEYVAIICQR</sequence>
<comment type="caution">
    <text evidence="2">The sequence shown here is derived from an EMBL/GenBank/DDBJ whole genome shotgun (WGS) entry which is preliminary data.</text>
</comment>
<dbReference type="AlphaFoldDB" id="A0A418V2C3"/>
<evidence type="ECO:0000313" key="2">
    <source>
        <dbReference type="EMBL" id="RJF70197.1"/>
    </source>
</evidence>
<feature type="signal peptide" evidence="1">
    <location>
        <begin position="1"/>
        <end position="21"/>
    </location>
</feature>
<organism evidence="2 3">
    <name type="scientific">Rhodopseudomonas palustris</name>
    <dbReference type="NCBI Taxonomy" id="1076"/>
    <lineage>
        <taxon>Bacteria</taxon>
        <taxon>Pseudomonadati</taxon>
        <taxon>Pseudomonadota</taxon>
        <taxon>Alphaproteobacteria</taxon>
        <taxon>Hyphomicrobiales</taxon>
        <taxon>Nitrobacteraceae</taxon>
        <taxon>Rhodopseudomonas</taxon>
    </lineage>
</organism>
<gene>
    <name evidence="2" type="ORF">D4Q52_18015</name>
</gene>
<keyword evidence="1" id="KW-0732">Signal</keyword>
<name>A0A418V2C3_RHOPL</name>
<evidence type="ECO:0000256" key="1">
    <source>
        <dbReference type="SAM" id="SignalP"/>
    </source>
</evidence>
<dbReference type="Proteomes" id="UP000285523">
    <property type="component" value="Unassembled WGS sequence"/>
</dbReference>
<dbReference type="RefSeq" id="WP_119857950.1">
    <property type="nucleotide sequence ID" value="NZ_QYYD01000019.1"/>
</dbReference>
<feature type="chain" id="PRO_5019301110" evidence="1">
    <location>
        <begin position="22"/>
        <end position="102"/>
    </location>
</feature>
<dbReference type="EMBL" id="QYYD01000019">
    <property type="protein sequence ID" value="RJF70197.1"/>
    <property type="molecule type" value="Genomic_DNA"/>
</dbReference>
<dbReference type="OrthoDB" id="9150143at2"/>
<proteinExistence type="predicted"/>
<evidence type="ECO:0000313" key="3">
    <source>
        <dbReference type="Proteomes" id="UP000285523"/>
    </source>
</evidence>
<reference evidence="2 3" key="1">
    <citation type="submission" date="2018-09" db="EMBL/GenBank/DDBJ databases">
        <title>Draft genome sequence of Rhodopseudomonas palustris 2.1.18.</title>
        <authorList>
            <person name="Robertson S.L."/>
            <person name="Meyer T.E."/>
            <person name="Kyndt J.A."/>
        </authorList>
    </citation>
    <scope>NUCLEOTIDE SEQUENCE [LARGE SCALE GENOMIC DNA]</scope>
    <source>
        <strain evidence="2 3">2.1.18</strain>
    </source>
</reference>